<dbReference type="OMA" id="QRVRFWA"/>
<sequence length="308" mass="34034">MAFTISVLALTYLSVSVWAQSLQDVLRGGEERYKYPTSFTQGIVPKGIHSHNDYWRPLPFYTALSQGCISIESDVWLYNSTLFVGHEQSALTTSRTFQSLYIDPILSVLQRQNPSSPFVSSPTHNGVYDTDAGQTLYLFVDLKTSGLETWPYVVKALEPLRKANYLTTLNGTTLTIRPVTVIGTGNTPLSLVQPVTTRDYFWDAPIPTLNSTFSNITALVSPIASTSFTQTIGPVLGTSLNETQLLKLRAQVKVAHEKGIKVRYWDQPGWPIGTRDGIWRTLRSEGVDLINADDLEAAAGKNGDGEGW</sequence>
<dbReference type="KEGG" id="glz:GLAREA_00775"/>
<dbReference type="EMBL" id="KE145367">
    <property type="protein sequence ID" value="EPE29615.1"/>
    <property type="molecule type" value="Genomic_DNA"/>
</dbReference>
<keyword evidence="2" id="KW-0732">Signal</keyword>
<dbReference type="SUPFAM" id="SSF51695">
    <property type="entry name" value="PLC-like phosphodiesterases"/>
    <property type="match status" value="1"/>
</dbReference>
<dbReference type="AlphaFoldDB" id="S3CVC6"/>
<dbReference type="PANTHER" id="PTHR31571:SF5">
    <property type="entry name" value="ALTERED INHERITANCE OF MITOCHONDRIA PROTEIN 6"/>
    <property type="match status" value="1"/>
</dbReference>
<dbReference type="eggNOG" id="ENOG502RXNI">
    <property type="taxonomic scope" value="Eukaryota"/>
</dbReference>
<reference evidence="3 4" key="1">
    <citation type="journal article" date="2013" name="BMC Genomics">
        <title>Genomics-driven discovery of the pneumocandin biosynthetic gene cluster in the fungus Glarea lozoyensis.</title>
        <authorList>
            <person name="Chen L."/>
            <person name="Yue Q."/>
            <person name="Zhang X."/>
            <person name="Xiang M."/>
            <person name="Wang C."/>
            <person name="Li S."/>
            <person name="Che Y."/>
            <person name="Ortiz-Lopez F.J."/>
            <person name="Bills G.F."/>
            <person name="Liu X."/>
            <person name="An Z."/>
        </authorList>
    </citation>
    <scope>NUCLEOTIDE SEQUENCE [LARGE SCALE GENOMIC DNA]</scope>
    <source>
        <strain evidence="4">ATCC 20868 / MF5171</strain>
    </source>
</reference>
<evidence type="ECO:0000256" key="2">
    <source>
        <dbReference type="SAM" id="SignalP"/>
    </source>
</evidence>
<name>S3CVC6_GLAL2</name>
<dbReference type="GO" id="GO:0008081">
    <property type="term" value="F:phosphoric diester hydrolase activity"/>
    <property type="evidence" value="ECO:0007669"/>
    <property type="project" value="InterPro"/>
</dbReference>
<dbReference type="GeneID" id="19459833"/>
<gene>
    <name evidence="3" type="ORF">GLAREA_00775</name>
</gene>
<dbReference type="PANTHER" id="PTHR31571">
    <property type="entry name" value="ALTERED INHERITANCE OF MITOCHONDRIA PROTEIN 6"/>
    <property type="match status" value="1"/>
</dbReference>
<dbReference type="HOGENOM" id="CLU_031561_1_0_1"/>
<dbReference type="RefSeq" id="XP_008083724.1">
    <property type="nucleotide sequence ID" value="XM_008085533.1"/>
</dbReference>
<comment type="similarity">
    <text evidence="1">Belongs to the AIM6 family.</text>
</comment>
<feature type="chain" id="PRO_5004507529" evidence="2">
    <location>
        <begin position="20"/>
        <end position="308"/>
    </location>
</feature>
<feature type="signal peptide" evidence="2">
    <location>
        <begin position="1"/>
        <end position="19"/>
    </location>
</feature>
<proteinExistence type="inferred from homology"/>
<evidence type="ECO:0000313" key="4">
    <source>
        <dbReference type="Proteomes" id="UP000016922"/>
    </source>
</evidence>
<dbReference type="Proteomes" id="UP000016922">
    <property type="component" value="Unassembled WGS sequence"/>
</dbReference>
<keyword evidence="4" id="KW-1185">Reference proteome</keyword>
<accession>S3CVC6</accession>
<protein>
    <submittedName>
        <fullName evidence="3">PLC-like phosphodiesterase</fullName>
    </submittedName>
</protein>
<evidence type="ECO:0000256" key="1">
    <source>
        <dbReference type="ARBA" id="ARBA00008858"/>
    </source>
</evidence>
<dbReference type="InterPro" id="IPR051236">
    <property type="entry name" value="HAT_RTT109-like"/>
</dbReference>
<evidence type="ECO:0000313" key="3">
    <source>
        <dbReference type="EMBL" id="EPE29615.1"/>
    </source>
</evidence>
<dbReference type="InterPro" id="IPR017946">
    <property type="entry name" value="PLC-like_Pdiesterase_TIM-brl"/>
</dbReference>
<organism evidence="3 4">
    <name type="scientific">Glarea lozoyensis (strain ATCC 20868 / MF5171)</name>
    <dbReference type="NCBI Taxonomy" id="1116229"/>
    <lineage>
        <taxon>Eukaryota</taxon>
        <taxon>Fungi</taxon>
        <taxon>Dikarya</taxon>
        <taxon>Ascomycota</taxon>
        <taxon>Pezizomycotina</taxon>
        <taxon>Leotiomycetes</taxon>
        <taxon>Helotiales</taxon>
        <taxon>Helotiaceae</taxon>
        <taxon>Glarea</taxon>
    </lineage>
</organism>
<dbReference type="OrthoDB" id="4153866at2759"/>
<dbReference type="GO" id="GO:0006629">
    <property type="term" value="P:lipid metabolic process"/>
    <property type="evidence" value="ECO:0007669"/>
    <property type="project" value="InterPro"/>
</dbReference>